<reference evidence="1 2" key="1">
    <citation type="journal article" date="2023" name="Science">
        <title>Complex scaffold remodeling in plant triterpene biosynthesis.</title>
        <authorList>
            <person name="De La Pena R."/>
            <person name="Hodgson H."/>
            <person name="Liu J.C."/>
            <person name="Stephenson M.J."/>
            <person name="Martin A.C."/>
            <person name="Owen C."/>
            <person name="Harkess A."/>
            <person name="Leebens-Mack J."/>
            <person name="Jimenez L.E."/>
            <person name="Osbourn A."/>
            <person name="Sattely E.S."/>
        </authorList>
    </citation>
    <scope>NUCLEOTIDE SEQUENCE [LARGE SCALE GENOMIC DNA]</scope>
    <source>
        <strain evidence="2">cv. JPN11</strain>
        <tissue evidence="1">Leaf</tissue>
    </source>
</reference>
<evidence type="ECO:0000313" key="2">
    <source>
        <dbReference type="Proteomes" id="UP001164539"/>
    </source>
</evidence>
<accession>A0ACC1Y541</accession>
<protein>
    <submittedName>
        <fullName evidence="1">Disease resistance protein</fullName>
    </submittedName>
</protein>
<gene>
    <name evidence="1" type="ORF">OWV82_010373</name>
</gene>
<name>A0ACC1Y541_MELAZ</name>
<organism evidence="1 2">
    <name type="scientific">Melia azedarach</name>
    <name type="common">Chinaberry tree</name>
    <dbReference type="NCBI Taxonomy" id="155640"/>
    <lineage>
        <taxon>Eukaryota</taxon>
        <taxon>Viridiplantae</taxon>
        <taxon>Streptophyta</taxon>
        <taxon>Embryophyta</taxon>
        <taxon>Tracheophyta</taxon>
        <taxon>Spermatophyta</taxon>
        <taxon>Magnoliopsida</taxon>
        <taxon>eudicotyledons</taxon>
        <taxon>Gunneridae</taxon>
        <taxon>Pentapetalae</taxon>
        <taxon>rosids</taxon>
        <taxon>malvids</taxon>
        <taxon>Sapindales</taxon>
        <taxon>Meliaceae</taxon>
        <taxon>Melia</taxon>
    </lineage>
</organism>
<sequence>MPIAEIIAVVTGVVGCVTAIVTPCVRLAFEECSSYLKIDEEHSSYLSEEEHILRNIIQISNSSGSGVASHESQLINDAWTTLEMINYCRNVEPWDCFGMCSCLADYRRSYLVGKCISKVKKRVNKLRNEFRNRGINISVENEEEQGEFVRIRGGLVGQQANKVIQDIMSKMVQHNTPYIRSGIIGVYGACGVGKTETVAHVCNRILQDNRRRFITFVWVEVSNEDDILKLQTKIANKIDPKLPISGSVRDNAIVLKKALMKKKNILLVLDNMRKAFSLEEIGLPAIFNSNISIIITSRSLSVCTQMKCYRGIPLRSLSNDEACELLINEIGITGTLLTEEIQSNLKKIAKECGGLPLAVVAVAKYLRKHQGYGFFSAKRCLKRESAAFSNLKYLEDEVHQDLMLSYEQLKHSRYSCAEECLLYCTMYPRNHAFSATELMKYWMGEGLLSEEGIEEMMGESREVLEELKDASLLETVVYENGELIVKMHPIVWDLLEKIEKENPRFSAKFERRLEKMAYEDWAEDVERVSLVRTNLKEMPTAPISHKLSTLILQGNPLDIQLDRDFFNSFPNLKILDLSDTQVRLEPKSLSCLKHLTILLLRNCIHLTRLPLLSELVALMVLDVSGSPIEELPAGVNNLIKLLWLKISRTRVRSLPPLSALVALTVLDVSGCPIAELPSLSELVSLMVLNISGCPITELPSLSELEELAVLDISDSLIAELPDGMNHLTKLARLNLSRTRVKQFPSALLAQLRHLQELSTIGCDFCWIQKPPMQDAAPLPAMQNGSTAAFIEDVQKFVHFGVLEIAFASLQVYSQYIRSPQWGHLWTYKFCVGGLYNGKLRANSIVFIKEFPNDQNWLPFHTSELLLVDCGTVTQLTMPKLCNLKFLNVSYCQNLKHLFQFFVWQNLGNLEEIVIAHCPNLEKVIDASTGNIGWRRLRKLTLCNLPKLRFMNQGETTSHSMQEIGIWKCSKLEKFPISLWLDHRQRLTSPTCLKEIRGDKSWLESLKQSSPNSSEVTFLEKTLIEGPPPEELISRDNGMDSPSDLANGS</sequence>
<proteinExistence type="predicted"/>
<dbReference type="Proteomes" id="UP001164539">
    <property type="component" value="Chromosome 5"/>
</dbReference>
<keyword evidence="2" id="KW-1185">Reference proteome</keyword>
<evidence type="ECO:0000313" key="1">
    <source>
        <dbReference type="EMBL" id="KAJ4718728.1"/>
    </source>
</evidence>
<comment type="caution">
    <text evidence="1">The sequence shown here is derived from an EMBL/GenBank/DDBJ whole genome shotgun (WGS) entry which is preliminary data.</text>
</comment>
<dbReference type="EMBL" id="CM051398">
    <property type="protein sequence ID" value="KAJ4718728.1"/>
    <property type="molecule type" value="Genomic_DNA"/>
</dbReference>